<name>A0A7T9Z694_9GAMM</name>
<proteinExistence type="predicted"/>
<sequence length="310" mass="36082">MNKIEFKPPMINGVSASQVFLPHDRDQTIQTVFQYLCKHFAHILEQEWRQRFTEGLIYDSTGQILSVDSPYQANTHIFYYRFLAHEIHVPFEHQILFENEHLLIVDKPHFLTISPTGQYVQETLLVRLKNQTGIEELSPIHRLDRETAGIVLFSKKAEVRHAYQALFAKRQVQKTYHAIAAYDPELSFPQTLNLCMEKGQPFYTMQINPCGEPNSETLIECLEHNQTWAKYQLKPHTGKQHQLRVHLNYLGIPIQNDPFYPTVQHKPDDDFSAPLQLLAKSIEFTDPINSQKICIESTFDLSLSYQSNDK</sequence>
<evidence type="ECO:0000259" key="1">
    <source>
        <dbReference type="Pfam" id="PF00849"/>
    </source>
</evidence>
<dbReference type="Proteomes" id="UP000595320">
    <property type="component" value="Chromosome"/>
</dbReference>
<accession>A0A7T9Z694</accession>
<dbReference type="SUPFAM" id="SSF55120">
    <property type="entry name" value="Pseudouridine synthase"/>
    <property type="match status" value="1"/>
</dbReference>
<dbReference type="CDD" id="cd02558">
    <property type="entry name" value="PSRA_1"/>
    <property type="match status" value="1"/>
</dbReference>
<dbReference type="GO" id="GO:0003723">
    <property type="term" value="F:RNA binding"/>
    <property type="evidence" value="ECO:0007669"/>
    <property type="project" value="InterPro"/>
</dbReference>
<dbReference type="InterPro" id="IPR006145">
    <property type="entry name" value="PsdUridine_synth_RsuA/RluA"/>
</dbReference>
<dbReference type="PANTHER" id="PTHR21600:SF84">
    <property type="entry name" value="PSEUDOURIDINE SYNTHASE RSUA_RLUA-LIKE DOMAIN-CONTAINING PROTEIN"/>
    <property type="match status" value="1"/>
</dbReference>
<dbReference type="RefSeq" id="WP_034697747.1">
    <property type="nucleotide sequence ID" value="NZ_BKFK01000002.1"/>
</dbReference>
<evidence type="ECO:0000313" key="3">
    <source>
        <dbReference type="Proteomes" id="UP000595320"/>
    </source>
</evidence>
<reference evidence="2 3" key="1">
    <citation type="submission" date="2021-01" db="EMBL/GenBank/DDBJ databases">
        <title>FDA dAtabase for Regulatory Grade micrObial Sequences (FDA-ARGOS): Supporting development and validation of Infectious Disease Dx tests.</title>
        <authorList>
            <person name="Sproer C."/>
            <person name="Gronow S."/>
            <person name="Severitt S."/>
            <person name="Schroder I."/>
            <person name="Tallon L."/>
            <person name="Sadzewicz L."/>
            <person name="Zhao X."/>
            <person name="Boylan J."/>
            <person name="Ott S."/>
            <person name="Bowen H."/>
            <person name="Vavikolanu K."/>
            <person name="Mehta A."/>
            <person name="Aluvathingal J."/>
            <person name="Nadendla S."/>
            <person name="Lowell S."/>
            <person name="Myers T."/>
            <person name="Yan Y."/>
            <person name="Sichtig H."/>
        </authorList>
    </citation>
    <scope>NUCLEOTIDE SEQUENCE [LARGE SCALE GENOMIC DNA]</scope>
    <source>
        <strain evidence="2 3">FDAARGOS_1096</strain>
    </source>
</reference>
<dbReference type="GeneID" id="66212210"/>
<evidence type="ECO:0000313" key="2">
    <source>
        <dbReference type="EMBL" id="QQT85945.1"/>
    </source>
</evidence>
<dbReference type="Gene3D" id="3.30.2350.10">
    <property type="entry name" value="Pseudouridine synthase"/>
    <property type="match status" value="1"/>
</dbReference>
<organism evidence="2 3">
    <name type="scientific">Acinetobacter ursingii</name>
    <dbReference type="NCBI Taxonomy" id="108980"/>
    <lineage>
        <taxon>Bacteria</taxon>
        <taxon>Pseudomonadati</taxon>
        <taxon>Pseudomonadota</taxon>
        <taxon>Gammaproteobacteria</taxon>
        <taxon>Moraxellales</taxon>
        <taxon>Moraxellaceae</taxon>
        <taxon>Acinetobacter</taxon>
    </lineage>
</organism>
<dbReference type="PANTHER" id="PTHR21600">
    <property type="entry name" value="MITOCHONDRIAL RNA PSEUDOURIDINE SYNTHASE"/>
    <property type="match status" value="1"/>
</dbReference>
<dbReference type="EMBL" id="CP068176">
    <property type="protein sequence ID" value="QQT85945.1"/>
    <property type="molecule type" value="Genomic_DNA"/>
</dbReference>
<dbReference type="InterPro" id="IPR020103">
    <property type="entry name" value="PsdUridine_synth_cat_dom_sf"/>
</dbReference>
<feature type="domain" description="Pseudouridine synthase RsuA/RluA-like" evidence="1">
    <location>
        <begin position="101"/>
        <end position="248"/>
    </location>
</feature>
<dbReference type="InterPro" id="IPR006224">
    <property type="entry name" value="PsdUridine_synth_RluA-like_CS"/>
</dbReference>
<dbReference type="GO" id="GO:0009982">
    <property type="term" value="F:pseudouridine synthase activity"/>
    <property type="evidence" value="ECO:0007669"/>
    <property type="project" value="InterPro"/>
</dbReference>
<dbReference type="Pfam" id="PF00849">
    <property type="entry name" value="PseudoU_synth_2"/>
    <property type="match status" value="1"/>
</dbReference>
<protein>
    <submittedName>
        <fullName evidence="2">RluA family pseudouridine synthase</fullName>
    </submittedName>
</protein>
<dbReference type="InterPro" id="IPR050188">
    <property type="entry name" value="RluA_PseudoU_synthase"/>
</dbReference>
<dbReference type="PROSITE" id="PS01129">
    <property type="entry name" value="PSI_RLU"/>
    <property type="match status" value="1"/>
</dbReference>
<dbReference type="GO" id="GO:0000455">
    <property type="term" value="P:enzyme-directed rRNA pseudouridine synthesis"/>
    <property type="evidence" value="ECO:0007669"/>
    <property type="project" value="TreeGrafter"/>
</dbReference>
<gene>
    <name evidence="2" type="ORF">I6I53_13825</name>
</gene>
<dbReference type="AlphaFoldDB" id="A0A7T9Z694"/>
<dbReference type="GO" id="GO:0140098">
    <property type="term" value="F:catalytic activity, acting on RNA"/>
    <property type="evidence" value="ECO:0007669"/>
    <property type="project" value="UniProtKB-ARBA"/>
</dbReference>